<dbReference type="EMBL" id="BSTX01000001">
    <property type="protein sequence ID" value="GLZ76400.1"/>
    <property type="molecule type" value="Genomic_DNA"/>
</dbReference>
<feature type="chain" id="PRO_5040924712" description="Lipoprotein" evidence="1">
    <location>
        <begin position="27"/>
        <end position="231"/>
    </location>
</feature>
<dbReference type="RefSeq" id="WP_285661582.1">
    <property type="nucleotide sequence ID" value="NZ_BSTX01000001.1"/>
</dbReference>
<dbReference type="PROSITE" id="PS51257">
    <property type="entry name" value="PROKAR_LIPOPROTEIN"/>
    <property type="match status" value="1"/>
</dbReference>
<feature type="signal peptide" evidence="1">
    <location>
        <begin position="1"/>
        <end position="26"/>
    </location>
</feature>
<protein>
    <recommendedName>
        <fullName evidence="4">Lipoprotein</fullName>
    </recommendedName>
</protein>
<evidence type="ECO:0000256" key="1">
    <source>
        <dbReference type="SAM" id="SignalP"/>
    </source>
</evidence>
<evidence type="ECO:0000313" key="2">
    <source>
        <dbReference type="EMBL" id="GLZ76400.1"/>
    </source>
</evidence>
<reference evidence="2" key="1">
    <citation type="submission" date="2023-03" db="EMBL/GenBank/DDBJ databases">
        <title>Actinorhabdospora filicis NBRC 111898.</title>
        <authorList>
            <person name="Ichikawa N."/>
            <person name="Sato H."/>
            <person name="Tonouchi N."/>
        </authorList>
    </citation>
    <scope>NUCLEOTIDE SEQUENCE</scope>
    <source>
        <strain evidence="2">NBRC 111898</strain>
    </source>
</reference>
<accession>A0A9W6W977</accession>
<evidence type="ECO:0000313" key="3">
    <source>
        <dbReference type="Proteomes" id="UP001165079"/>
    </source>
</evidence>
<dbReference type="AlphaFoldDB" id="A0A9W6W977"/>
<name>A0A9W6W977_9ACTN</name>
<keyword evidence="1" id="KW-0732">Signal</keyword>
<gene>
    <name evidence="2" type="ORF">Afil01_12070</name>
</gene>
<comment type="caution">
    <text evidence="2">The sequence shown here is derived from an EMBL/GenBank/DDBJ whole genome shotgun (WGS) entry which is preliminary data.</text>
</comment>
<keyword evidence="3" id="KW-1185">Reference proteome</keyword>
<sequence>MAGRKTKSGHVPRAIALAALAVSALAACTPADGAEVYDQGRVVDEMASHVDEGTADAYTATYQLTGGVTVTVVHTPTPYRDAYIFPDGRYVSTPEFQMTCDAATCTLTDPLPTNAPLDTDAIAEAGGPGFISVQDVMSLLTKAALDKSAELTPGDDTLVAEHANCASVDGLTGGASTKFRTCVTDRGVLGRFTGSFHDAPVDQLLVGYSQNADENVFTPPSGWKLVDQRSK</sequence>
<dbReference type="Proteomes" id="UP001165079">
    <property type="component" value="Unassembled WGS sequence"/>
</dbReference>
<organism evidence="2 3">
    <name type="scientific">Actinorhabdospora filicis</name>
    <dbReference type="NCBI Taxonomy" id="1785913"/>
    <lineage>
        <taxon>Bacteria</taxon>
        <taxon>Bacillati</taxon>
        <taxon>Actinomycetota</taxon>
        <taxon>Actinomycetes</taxon>
        <taxon>Micromonosporales</taxon>
        <taxon>Micromonosporaceae</taxon>
        <taxon>Actinorhabdospora</taxon>
    </lineage>
</organism>
<proteinExistence type="predicted"/>
<evidence type="ECO:0008006" key="4">
    <source>
        <dbReference type="Google" id="ProtNLM"/>
    </source>
</evidence>